<dbReference type="AlphaFoldDB" id="A0AA41XUC2"/>
<sequence>MVVPLNRERLLAAVERSPQAAAAHDRAGWTGLFSDDGRVEDPVGSRPHVGHAQIGRFYDTFIGPRDITFHRDLDIVFGTAVLRDLELEVSMSAAVTMHIPALLRYDLREANGDWRIARLRAYWELPAMVQQFLRTGSRAAAPAVQLSRGLLANQGLRGSLGFLAGFRRAGARHKRLAEAFLGAVAANDEAGALRPLSSTAAMTLGDPDHGDRLDAAELVERLEGVSWTKVIGAGSTVAASVTTAHGRGILFVDVARRPNAIDAVRYFPA</sequence>
<name>A0AA41XUC2_9MYCO</name>
<reference evidence="2" key="3">
    <citation type="journal article" date="2022" name="BMC Genomics">
        <title>Comparative genome analysis of mycobacteria focusing on tRNA and non-coding RNA.</title>
        <authorList>
            <person name="Behra P.R.K."/>
            <person name="Pettersson B.M.F."/>
            <person name="Ramesh M."/>
            <person name="Das S."/>
            <person name="Dasgupta S."/>
            <person name="Kirsebom L.A."/>
        </authorList>
    </citation>
    <scope>NUCLEOTIDE SEQUENCE</scope>
    <source>
        <strain evidence="2">CCUG 55640</strain>
    </source>
</reference>
<proteinExistence type="predicted"/>
<evidence type="ECO:0000259" key="1">
    <source>
        <dbReference type="Pfam" id="PF02136"/>
    </source>
</evidence>
<evidence type="ECO:0000313" key="5">
    <source>
        <dbReference type="Proteomes" id="UP001141650"/>
    </source>
</evidence>
<organism evidence="2 5">
    <name type="scientific">Mycobacterium alsense</name>
    <dbReference type="NCBI Taxonomy" id="324058"/>
    <lineage>
        <taxon>Bacteria</taxon>
        <taxon>Bacillati</taxon>
        <taxon>Actinomycetota</taxon>
        <taxon>Actinomycetes</taxon>
        <taxon>Mycobacteriales</taxon>
        <taxon>Mycobacteriaceae</taxon>
        <taxon>Mycobacterium</taxon>
    </lineage>
</organism>
<dbReference type="Proteomes" id="UP001141650">
    <property type="component" value="Unassembled WGS sequence"/>
</dbReference>
<evidence type="ECO:0000313" key="2">
    <source>
        <dbReference type="EMBL" id="MCV7381214.1"/>
    </source>
</evidence>
<reference evidence="2" key="2">
    <citation type="submission" date="2020-07" db="EMBL/GenBank/DDBJ databases">
        <authorList>
            <person name="Pettersson B.M.F."/>
            <person name="Behra P.R.K."/>
            <person name="Ramesh M."/>
            <person name="Das S."/>
            <person name="Dasgupta S."/>
            <person name="Kirsebom L.A."/>
        </authorList>
    </citation>
    <scope>NUCLEOTIDE SEQUENCE</scope>
    <source>
        <strain evidence="2">CCUG 55640</strain>
    </source>
</reference>
<comment type="caution">
    <text evidence="2">The sequence shown here is derived from an EMBL/GenBank/DDBJ whole genome shotgun (WGS) entry which is preliminary data.</text>
</comment>
<protein>
    <submittedName>
        <fullName evidence="2">Nuclear transport factor 2 family protein</fullName>
    </submittedName>
    <submittedName>
        <fullName evidence="3">Transporter</fullName>
    </submittedName>
</protein>
<dbReference type="Proteomes" id="UP000192319">
    <property type="component" value="Unassembled WGS sequence"/>
</dbReference>
<accession>A0AA41XUC2</accession>
<gene>
    <name evidence="3" type="ORF">BST11_10540</name>
    <name evidence="2" type="ORF">H7K38_21535</name>
</gene>
<dbReference type="RefSeq" id="WP_083137917.1">
    <property type="nucleotide sequence ID" value="NZ_JACKVH010000017.1"/>
</dbReference>
<keyword evidence="4" id="KW-1185">Reference proteome</keyword>
<dbReference type="SUPFAM" id="SSF54427">
    <property type="entry name" value="NTF2-like"/>
    <property type="match status" value="1"/>
</dbReference>
<reference evidence="3 4" key="1">
    <citation type="submission" date="2017-02" db="EMBL/GenBank/DDBJ databases">
        <title>The new phylogeny of genus Mycobacterium.</title>
        <authorList>
            <person name="Tortoli E."/>
            <person name="Trovato A."/>
            <person name="Cirillo D.M."/>
        </authorList>
    </citation>
    <scope>NUCLEOTIDE SEQUENCE [LARGE SCALE GENOMIC DNA]</scope>
    <source>
        <strain evidence="3 4">DSM 45230</strain>
    </source>
</reference>
<dbReference type="EMBL" id="MVHD01000013">
    <property type="protein sequence ID" value="OQZ91040.1"/>
    <property type="molecule type" value="Genomic_DNA"/>
</dbReference>
<dbReference type="InterPro" id="IPR032710">
    <property type="entry name" value="NTF2-like_dom_sf"/>
</dbReference>
<feature type="domain" description="Nuclear transport factor 2" evidence="1">
    <location>
        <begin position="12"/>
        <end position="128"/>
    </location>
</feature>
<dbReference type="InterPro" id="IPR002075">
    <property type="entry name" value="NTF2_dom"/>
</dbReference>
<dbReference type="Pfam" id="PF02136">
    <property type="entry name" value="NTF2"/>
    <property type="match status" value="1"/>
</dbReference>
<evidence type="ECO:0000313" key="3">
    <source>
        <dbReference type="EMBL" id="OQZ91040.1"/>
    </source>
</evidence>
<evidence type="ECO:0000313" key="4">
    <source>
        <dbReference type="Proteomes" id="UP000192319"/>
    </source>
</evidence>
<dbReference type="Gene3D" id="3.10.450.50">
    <property type="match status" value="1"/>
</dbReference>
<dbReference type="EMBL" id="JACKVH010000017">
    <property type="protein sequence ID" value="MCV7381214.1"/>
    <property type="molecule type" value="Genomic_DNA"/>
</dbReference>